<dbReference type="Pfam" id="PF13516">
    <property type="entry name" value="LRR_6"/>
    <property type="match status" value="1"/>
</dbReference>
<keyword evidence="2" id="KW-1185">Reference proteome</keyword>
<dbReference type="AlphaFoldDB" id="A0A812TW76"/>
<protein>
    <submittedName>
        <fullName evidence="1">Uncharacterized protein</fullName>
    </submittedName>
</protein>
<dbReference type="InterPro" id="IPR032675">
    <property type="entry name" value="LRR_dom_sf"/>
</dbReference>
<dbReference type="SUPFAM" id="SSF52047">
    <property type="entry name" value="RNI-like"/>
    <property type="match status" value="1"/>
</dbReference>
<dbReference type="EMBL" id="CAJNJA010025261">
    <property type="protein sequence ID" value="CAE7540019.1"/>
    <property type="molecule type" value="Genomic_DNA"/>
</dbReference>
<feature type="non-terminal residue" evidence="1">
    <location>
        <position position="1"/>
    </location>
</feature>
<name>A0A812TW76_9DINO</name>
<accession>A0A812TW76</accession>
<dbReference type="InterPro" id="IPR001611">
    <property type="entry name" value="Leu-rich_rpt"/>
</dbReference>
<proteinExistence type="predicted"/>
<dbReference type="Proteomes" id="UP000601435">
    <property type="component" value="Unassembled WGS sequence"/>
</dbReference>
<sequence length="554" mass="60690">ALASDGSAREPAASAVLFQFSETSLLTQEPLPVSSHVRLYDGTGQSLGDGTVLSCDKGILLQKKEVNGLEPGVHSLKVRRKGPEIVPEVVFSAAVSLDYDARLVAQVMLERAFRAAGGDPEEDHRVVVRRADGEEWKDFRPINYDKMLDWPTIAFPCRAFLKTDKRAADDPKFEDVQVSLRETSAGIFLLGDLEPGDRVELGSDGPPRELLPLDRCFRVVLDMVVPRCPASLAEMTVQVAGNLRSTRPSFCRISMFGEEELRALPEAVWRTPLMASILGPAPVQLRREDLDGATAELVLMEHAVGTLLKQAEERTSCKELRAELGPLCLAKLQAGQRLLLESDFTSEVVFQEAQLGHLRFFEPAGQAVQLYHLRMQEFLAAEVPRGAPAWREAFAEAQEQPMLRGALRFCLMMQTAHAAEAEIDLARTKLVAADAEAFQGALLCTEKLALNLDGSRLGPEGASSLSSALPKRLRQLRLDLYENSIGDEGASALAAKLPLQELWLDLTSNQIGPGPGEERAHSRGLGAPRERRLGAGFLLQVAPNSWTPRNLEEP</sequence>
<dbReference type="OrthoDB" id="341587at2759"/>
<gene>
    <name evidence="1" type="ORF">SNEC2469_LOCUS15545</name>
</gene>
<organism evidence="1 2">
    <name type="scientific">Symbiodinium necroappetens</name>
    <dbReference type="NCBI Taxonomy" id="1628268"/>
    <lineage>
        <taxon>Eukaryota</taxon>
        <taxon>Sar</taxon>
        <taxon>Alveolata</taxon>
        <taxon>Dinophyceae</taxon>
        <taxon>Suessiales</taxon>
        <taxon>Symbiodiniaceae</taxon>
        <taxon>Symbiodinium</taxon>
    </lineage>
</organism>
<evidence type="ECO:0000313" key="2">
    <source>
        <dbReference type="Proteomes" id="UP000601435"/>
    </source>
</evidence>
<dbReference type="Gene3D" id="3.80.10.10">
    <property type="entry name" value="Ribonuclease Inhibitor"/>
    <property type="match status" value="1"/>
</dbReference>
<comment type="caution">
    <text evidence="1">The sequence shown here is derived from an EMBL/GenBank/DDBJ whole genome shotgun (WGS) entry which is preliminary data.</text>
</comment>
<reference evidence="1" key="1">
    <citation type="submission" date="2021-02" db="EMBL/GenBank/DDBJ databases">
        <authorList>
            <person name="Dougan E. K."/>
            <person name="Rhodes N."/>
            <person name="Thang M."/>
            <person name="Chan C."/>
        </authorList>
    </citation>
    <scope>NUCLEOTIDE SEQUENCE</scope>
</reference>
<evidence type="ECO:0000313" key="1">
    <source>
        <dbReference type="EMBL" id="CAE7540019.1"/>
    </source>
</evidence>